<evidence type="ECO:0000313" key="3">
    <source>
        <dbReference type="EMBL" id="CAF9943147.1"/>
    </source>
</evidence>
<name>A0A8H3J989_9LECA</name>
<dbReference type="InterPro" id="IPR054289">
    <property type="entry name" value="DUF7025"/>
</dbReference>
<organism evidence="3 4">
    <name type="scientific">Alectoria fallacina</name>
    <dbReference type="NCBI Taxonomy" id="1903189"/>
    <lineage>
        <taxon>Eukaryota</taxon>
        <taxon>Fungi</taxon>
        <taxon>Dikarya</taxon>
        <taxon>Ascomycota</taxon>
        <taxon>Pezizomycotina</taxon>
        <taxon>Lecanoromycetes</taxon>
        <taxon>OSLEUM clade</taxon>
        <taxon>Lecanoromycetidae</taxon>
        <taxon>Lecanorales</taxon>
        <taxon>Lecanorineae</taxon>
        <taxon>Parmeliaceae</taxon>
        <taxon>Alectoria</taxon>
    </lineage>
</organism>
<dbReference type="InterPro" id="IPR003959">
    <property type="entry name" value="ATPase_AAA_core"/>
</dbReference>
<dbReference type="GO" id="GO:0016887">
    <property type="term" value="F:ATP hydrolysis activity"/>
    <property type="evidence" value="ECO:0007669"/>
    <property type="project" value="InterPro"/>
</dbReference>
<dbReference type="SUPFAM" id="SSF52540">
    <property type="entry name" value="P-loop containing nucleoside triphosphate hydrolases"/>
    <property type="match status" value="1"/>
</dbReference>
<feature type="domain" description="AAA+ ATPase" evidence="2">
    <location>
        <begin position="902"/>
        <end position="1032"/>
    </location>
</feature>
<dbReference type="Gene3D" id="3.40.50.300">
    <property type="entry name" value="P-loop containing nucleotide triphosphate hydrolases"/>
    <property type="match status" value="1"/>
</dbReference>
<protein>
    <recommendedName>
        <fullName evidence="2">AAA+ ATPase domain-containing protein</fullName>
    </recommendedName>
</protein>
<keyword evidence="4" id="KW-1185">Reference proteome</keyword>
<dbReference type="InterPro" id="IPR022124">
    <property type="entry name" value="DUF3659"/>
</dbReference>
<feature type="region of interest" description="Disordered" evidence="1">
    <location>
        <begin position="377"/>
        <end position="412"/>
    </location>
</feature>
<feature type="region of interest" description="Disordered" evidence="1">
    <location>
        <begin position="1123"/>
        <end position="1145"/>
    </location>
</feature>
<dbReference type="Pfam" id="PF22942">
    <property type="entry name" value="DUF7025"/>
    <property type="match status" value="1"/>
</dbReference>
<sequence length="1145" mass="130578">MSERQSYESRMADLKLKRFASHWQSTHGQTVGCESSEPRSTENNSTSPGKTENAQRSALSVFKGLRVGQAGMIWGSDGTLLGKVQDDGLANPEELEGYPLTEKGEILDEDGQKIGQARVHETLAGTRFRNARDHKFYKMKPDEEGQYHCPYAGLEMCSYRPQMLKSIFDKHVDWHLKPYRCNFGECVDTQFSSTGCLLRHEREVHRMHGNGARAYLVHNYNGIEPSEEALAPFYSKTSSHGDRATHRPKDLHVSSQDCDHFLRNAFEDEEDVSEQLGGAHVLTSPATVYDRTPSSVANDNVGSEGFEFFDTHHGPKNTTTSEPRYHPKPTTIPTSINSEQPKEAIKEHNEKITVGVDFLHKLELKISDLQSRVEACEVAPGSPTNSSICDSEDSLDSVSDHSHKGDRATRYSQSFDDEIISHETEAKKGKRGAEGPSLQIARWNHLTENQRYEAVRDGISTPVLEIPVDKPLLTAISEYHSNQVWRRRVEIASPAFFDLLKEVSRHNISDNALHEGTFYLMEPLMVLFLNRKQLTDYVENTNESTQVKDHAKFILNFMKSDFSNVSRVLDNFESATPPNLVKYCDLWMLYRPGTKVYSRANGEWEAFVIDSLDGMQIRKPSQDNCHALTRLDIRAWSMDFDGEVYGRVWSIHCIAPFHGVRAISFLPLVPEKFLLDGNVIRESLVSRGKAFCNFQEQHYQESEVSPSHSIRVMVDHLTYQRRNGWLISIDGKYGPSSDKDRSWMNNRYSDWDSSSEAFDRRPRRYTSQRSLVRHFEDEYCSRDYELESIDKPEDTQAEPCRRYSTDRPSHIVVREFGNYDLIRPDAEMNELALTLLPQHVRGFCFRDKVWKFLNVSQLKPPSFQENAWDHLVLDEEYKDILEAVVSSHFEKVAGMRVSAAGKGLSILLHGEPGVGKTLTAESIAEHFSKPLFPVTCSDVGTSLSRFDEKLEEISDYATKWGAILLFDEADVLLQARRDYECANLKRNDLVSSFVRFIEYYQGIVFITTNRVSRFDPALMPRIDITLCLPSLDRGGRVGVWHNHIQHLFAEGSIDASQSADLCMRAEQEWSKQKMNGHQIKKAVNAARVLADKKGRKLGAKEVETMLKMGREFEERAGHLEVEMEEETGMEKEKDDLDGFEQVERV</sequence>
<dbReference type="InterPro" id="IPR027417">
    <property type="entry name" value="P-loop_NTPase"/>
</dbReference>
<dbReference type="InterPro" id="IPR003593">
    <property type="entry name" value="AAA+_ATPase"/>
</dbReference>
<dbReference type="GO" id="GO:0005524">
    <property type="term" value="F:ATP binding"/>
    <property type="evidence" value="ECO:0007669"/>
    <property type="project" value="InterPro"/>
</dbReference>
<proteinExistence type="predicted"/>
<dbReference type="EMBL" id="CAJPDR010000905">
    <property type="protein sequence ID" value="CAF9943147.1"/>
    <property type="molecule type" value="Genomic_DNA"/>
</dbReference>
<dbReference type="Proteomes" id="UP000664203">
    <property type="component" value="Unassembled WGS sequence"/>
</dbReference>
<dbReference type="InterPro" id="IPR059009">
    <property type="entry name" value="Znf_C2H2_17_1st"/>
</dbReference>
<accession>A0A8H3J989</accession>
<comment type="caution">
    <text evidence="3">The sequence shown here is derived from an EMBL/GenBank/DDBJ whole genome shotgun (WGS) entry which is preliminary data.</text>
</comment>
<dbReference type="PANTHER" id="PTHR46411:SF3">
    <property type="entry name" value="AAA+ ATPASE DOMAIN-CONTAINING PROTEIN"/>
    <property type="match status" value="1"/>
</dbReference>
<feature type="compositionally biased region" description="Basic and acidic residues" evidence="1">
    <location>
        <begin position="1128"/>
        <end position="1145"/>
    </location>
</feature>
<feature type="region of interest" description="Disordered" evidence="1">
    <location>
        <begin position="25"/>
        <end position="55"/>
    </location>
</feature>
<feature type="compositionally biased region" description="Polar residues" evidence="1">
    <location>
        <begin position="41"/>
        <end position="55"/>
    </location>
</feature>
<dbReference type="SMART" id="SM00382">
    <property type="entry name" value="AAA"/>
    <property type="match status" value="1"/>
</dbReference>
<feature type="compositionally biased region" description="Basic and acidic residues" evidence="1">
    <location>
        <begin position="398"/>
        <end position="409"/>
    </location>
</feature>
<feature type="region of interest" description="Disordered" evidence="1">
    <location>
        <begin position="310"/>
        <end position="336"/>
    </location>
</feature>
<evidence type="ECO:0000256" key="1">
    <source>
        <dbReference type="SAM" id="MobiDB-lite"/>
    </source>
</evidence>
<gene>
    <name evidence="3" type="ORF">ALECFALPRED_010702</name>
</gene>
<dbReference type="OrthoDB" id="10042665at2759"/>
<reference evidence="3" key="1">
    <citation type="submission" date="2021-03" db="EMBL/GenBank/DDBJ databases">
        <authorList>
            <person name="Tagirdzhanova G."/>
        </authorList>
    </citation>
    <scope>NUCLEOTIDE SEQUENCE</scope>
</reference>
<dbReference type="CDD" id="cd19481">
    <property type="entry name" value="RecA-like_protease"/>
    <property type="match status" value="1"/>
</dbReference>
<evidence type="ECO:0000259" key="2">
    <source>
        <dbReference type="SMART" id="SM00382"/>
    </source>
</evidence>
<dbReference type="PANTHER" id="PTHR46411">
    <property type="entry name" value="FAMILY ATPASE, PUTATIVE-RELATED"/>
    <property type="match status" value="1"/>
</dbReference>
<dbReference type="AlphaFoldDB" id="A0A8H3J989"/>
<dbReference type="Pfam" id="PF26177">
    <property type="entry name" value="zf_C2H2_17_1st"/>
    <property type="match status" value="1"/>
</dbReference>
<dbReference type="Pfam" id="PF12396">
    <property type="entry name" value="DUF3659"/>
    <property type="match status" value="1"/>
</dbReference>
<evidence type="ECO:0000313" key="4">
    <source>
        <dbReference type="Proteomes" id="UP000664203"/>
    </source>
</evidence>
<dbReference type="Pfam" id="PF00004">
    <property type="entry name" value="AAA"/>
    <property type="match status" value="1"/>
</dbReference>